<dbReference type="PANTHER" id="PTHR11946:SF93">
    <property type="entry name" value="VALINE--TRNA LIGASE, CHLOROPLASTIC_MITOCHONDRIAL 2"/>
    <property type="match status" value="1"/>
</dbReference>
<dbReference type="EC" id="6.1.1.9" evidence="10"/>
<dbReference type="PANTHER" id="PTHR11946">
    <property type="entry name" value="VALYL-TRNA SYNTHETASES"/>
    <property type="match status" value="1"/>
</dbReference>
<dbReference type="CDD" id="cd07962">
    <property type="entry name" value="Anticodon_Ia_Val"/>
    <property type="match status" value="1"/>
</dbReference>
<evidence type="ECO:0000259" key="11">
    <source>
        <dbReference type="Pfam" id="PF00133"/>
    </source>
</evidence>
<comment type="catalytic activity">
    <reaction evidence="8 10">
        <text>tRNA(Val) + L-valine + ATP = L-valyl-tRNA(Val) + AMP + diphosphate</text>
        <dbReference type="Rhea" id="RHEA:10704"/>
        <dbReference type="Rhea" id="RHEA-COMP:9672"/>
        <dbReference type="Rhea" id="RHEA-COMP:9708"/>
        <dbReference type="ChEBI" id="CHEBI:30616"/>
        <dbReference type="ChEBI" id="CHEBI:33019"/>
        <dbReference type="ChEBI" id="CHEBI:57762"/>
        <dbReference type="ChEBI" id="CHEBI:78442"/>
        <dbReference type="ChEBI" id="CHEBI:78537"/>
        <dbReference type="ChEBI" id="CHEBI:456215"/>
        <dbReference type="EC" id="6.1.1.9"/>
    </reaction>
</comment>
<dbReference type="Gene3D" id="1.10.730.10">
    <property type="entry name" value="Isoleucyl-tRNA Synthetase, Domain 1"/>
    <property type="match status" value="1"/>
</dbReference>
<evidence type="ECO:0000256" key="3">
    <source>
        <dbReference type="ARBA" id="ARBA00022741"/>
    </source>
</evidence>
<dbReference type="SUPFAM" id="SSF52374">
    <property type="entry name" value="Nucleotidylyl transferase"/>
    <property type="match status" value="1"/>
</dbReference>
<dbReference type="InterPro" id="IPR037118">
    <property type="entry name" value="Val-tRNA_synth_C_sf"/>
</dbReference>
<evidence type="ECO:0000256" key="4">
    <source>
        <dbReference type="ARBA" id="ARBA00022840"/>
    </source>
</evidence>
<dbReference type="InterPro" id="IPR033705">
    <property type="entry name" value="Anticodon_Ia_Val"/>
</dbReference>
<dbReference type="InterPro" id="IPR009008">
    <property type="entry name" value="Val/Leu/Ile-tRNA-synth_edit"/>
</dbReference>
<dbReference type="RefSeq" id="WP_152808077.1">
    <property type="nucleotide sequence ID" value="NZ_WHNW01000001.1"/>
</dbReference>
<evidence type="ECO:0000256" key="7">
    <source>
        <dbReference type="ARBA" id="ARBA00023146"/>
    </source>
</evidence>
<evidence type="ECO:0000256" key="10">
    <source>
        <dbReference type="HAMAP-Rule" id="MF_02004"/>
    </source>
</evidence>
<gene>
    <name evidence="10" type="primary">valS</name>
    <name evidence="14" type="ORF">GCU85_00030</name>
</gene>
<evidence type="ECO:0000256" key="1">
    <source>
        <dbReference type="ARBA" id="ARBA00022490"/>
    </source>
</evidence>
<feature type="binding site" evidence="10">
    <location>
        <position position="544"/>
    </location>
    <ligand>
        <name>ATP</name>
        <dbReference type="ChEBI" id="CHEBI:30616"/>
    </ligand>
</feature>
<accession>A0A6N7ET84</accession>
<dbReference type="GO" id="GO:0005829">
    <property type="term" value="C:cytosol"/>
    <property type="evidence" value="ECO:0007669"/>
    <property type="project" value="TreeGrafter"/>
</dbReference>
<proteinExistence type="inferred from homology"/>
<protein>
    <recommendedName>
        <fullName evidence="10">Valine--tRNA ligase</fullName>
        <ecNumber evidence="10">6.1.1.9</ecNumber>
    </recommendedName>
    <alternativeName>
        <fullName evidence="10">Valyl-tRNA synthetase</fullName>
        <shortName evidence="10">ValRS</shortName>
    </alternativeName>
</protein>
<evidence type="ECO:0000256" key="8">
    <source>
        <dbReference type="ARBA" id="ARBA00047552"/>
    </source>
</evidence>
<evidence type="ECO:0000256" key="5">
    <source>
        <dbReference type="ARBA" id="ARBA00022917"/>
    </source>
</evidence>
<comment type="function">
    <text evidence="10">Catalyzes the attachment of valine to tRNA(Val). As ValRS can inadvertently accommodate and process structurally similar amino acids such as threonine, to avoid such errors, it has a 'posttransfer' editing activity that hydrolyzes mischarged Thr-tRNA(Val) in a tRNA-dependent manner.</text>
</comment>
<dbReference type="SUPFAM" id="SSF47323">
    <property type="entry name" value="Anticodon-binding domain of a subclass of class I aminoacyl-tRNA synthetases"/>
    <property type="match status" value="1"/>
</dbReference>
<comment type="subcellular location">
    <subcellularLocation>
        <location evidence="10">Cytoplasm</location>
    </subcellularLocation>
</comment>
<feature type="short sequence motif" description="'HIGH' region" evidence="10">
    <location>
        <begin position="47"/>
        <end position="57"/>
    </location>
</feature>
<keyword evidence="3 10" id="KW-0547">Nucleotide-binding</keyword>
<dbReference type="PRINTS" id="PR00986">
    <property type="entry name" value="TRNASYNTHVAL"/>
</dbReference>
<evidence type="ECO:0000256" key="6">
    <source>
        <dbReference type="ARBA" id="ARBA00023054"/>
    </source>
</evidence>
<keyword evidence="4 10" id="KW-0067">ATP-binding</keyword>
<keyword evidence="7 10" id="KW-0030">Aminoacyl-tRNA synthetase</keyword>
<keyword evidence="15" id="KW-1185">Reference proteome</keyword>
<dbReference type="InterPro" id="IPR002300">
    <property type="entry name" value="aa-tRNA-synth_Ia"/>
</dbReference>
<dbReference type="FunFam" id="3.40.50.620:FF:000020">
    <property type="entry name" value="Valine--tRNA ligase, mitochondrial"/>
    <property type="match status" value="1"/>
</dbReference>
<dbReference type="Proteomes" id="UP000471298">
    <property type="component" value="Unassembled WGS sequence"/>
</dbReference>
<dbReference type="CDD" id="cd00817">
    <property type="entry name" value="ValRS_core"/>
    <property type="match status" value="1"/>
</dbReference>
<feature type="coiled-coil region" evidence="10">
    <location>
        <begin position="864"/>
        <end position="926"/>
    </location>
</feature>
<dbReference type="InParanoid" id="A0A6N7ET84"/>
<dbReference type="InterPro" id="IPR009080">
    <property type="entry name" value="tRNAsynth_Ia_anticodon-bd"/>
</dbReference>
<keyword evidence="6 10" id="KW-0175">Coiled coil</keyword>
<dbReference type="Pfam" id="PF00133">
    <property type="entry name" value="tRNA-synt_1"/>
    <property type="match status" value="1"/>
</dbReference>
<dbReference type="AlphaFoldDB" id="A0A6N7ET84"/>
<dbReference type="InterPro" id="IPR010978">
    <property type="entry name" value="tRNA-bd_arm"/>
</dbReference>
<comment type="subunit">
    <text evidence="10">Monomer.</text>
</comment>
<evidence type="ECO:0000256" key="2">
    <source>
        <dbReference type="ARBA" id="ARBA00022598"/>
    </source>
</evidence>
<reference evidence="14 15" key="1">
    <citation type="submission" date="2019-10" db="EMBL/GenBank/DDBJ databases">
        <title>Cardiobacteriales fam. a chemoheterotrophic member of the order Cardiobacteriales, and proposal of Cardiobacteriales fam. nov.</title>
        <authorList>
            <person name="Wang C."/>
        </authorList>
    </citation>
    <scope>NUCLEOTIDE SEQUENCE [LARGE SCALE GENOMIC DNA]</scope>
    <source>
        <strain evidence="14 15">ML27</strain>
    </source>
</reference>
<organism evidence="14 15">
    <name type="scientific">Ostreibacterium oceani</name>
    <dbReference type="NCBI Taxonomy" id="2654998"/>
    <lineage>
        <taxon>Bacteria</taxon>
        <taxon>Pseudomonadati</taxon>
        <taxon>Pseudomonadota</taxon>
        <taxon>Gammaproteobacteria</taxon>
        <taxon>Cardiobacteriales</taxon>
        <taxon>Ostreibacteriaceae</taxon>
        <taxon>Ostreibacterium</taxon>
    </lineage>
</organism>
<comment type="caution">
    <text evidence="14">The sequence shown here is derived from an EMBL/GenBank/DDBJ whole genome shotgun (WGS) entry which is preliminary data.</text>
</comment>
<dbReference type="EMBL" id="WHNW01000001">
    <property type="protein sequence ID" value="MPV85123.1"/>
    <property type="molecule type" value="Genomic_DNA"/>
</dbReference>
<dbReference type="InterPro" id="IPR019499">
    <property type="entry name" value="Val-tRNA_synth_tRNA-bd"/>
</dbReference>
<evidence type="ECO:0000313" key="15">
    <source>
        <dbReference type="Proteomes" id="UP000471298"/>
    </source>
</evidence>
<dbReference type="GO" id="GO:0005524">
    <property type="term" value="F:ATP binding"/>
    <property type="evidence" value="ECO:0007669"/>
    <property type="project" value="UniProtKB-UniRule"/>
</dbReference>
<dbReference type="InterPro" id="IPR013155">
    <property type="entry name" value="M/V/L/I-tRNA-synth_anticd-bd"/>
</dbReference>
<dbReference type="PROSITE" id="PS00178">
    <property type="entry name" value="AA_TRNA_LIGASE_I"/>
    <property type="match status" value="1"/>
</dbReference>
<name>A0A6N7ET84_9GAMM</name>
<dbReference type="NCBIfam" id="TIGR00422">
    <property type="entry name" value="valS"/>
    <property type="match status" value="1"/>
</dbReference>
<dbReference type="Pfam" id="PF10458">
    <property type="entry name" value="Val_tRNA-synt_C"/>
    <property type="match status" value="1"/>
</dbReference>
<comment type="domain">
    <text evidence="10">The C-terminal coiled-coil domain is crucial for aminoacylation activity.</text>
</comment>
<dbReference type="GO" id="GO:0006438">
    <property type="term" value="P:valyl-tRNA aminoacylation"/>
    <property type="evidence" value="ECO:0007669"/>
    <property type="project" value="UniProtKB-UniRule"/>
</dbReference>
<dbReference type="SUPFAM" id="SSF50677">
    <property type="entry name" value="ValRS/IleRS/LeuRS editing domain"/>
    <property type="match status" value="1"/>
</dbReference>
<evidence type="ECO:0000259" key="12">
    <source>
        <dbReference type="Pfam" id="PF08264"/>
    </source>
</evidence>
<feature type="domain" description="Aminoacyl-tRNA synthetase class Ia" evidence="11">
    <location>
        <begin position="13"/>
        <end position="618"/>
    </location>
</feature>
<dbReference type="NCBIfam" id="NF004349">
    <property type="entry name" value="PRK05729.1"/>
    <property type="match status" value="1"/>
</dbReference>
<dbReference type="FunCoup" id="A0A6N7ET84">
    <property type="interactions" value="495"/>
</dbReference>
<evidence type="ECO:0000256" key="9">
    <source>
        <dbReference type="ARBA" id="ARBA00060830"/>
    </source>
</evidence>
<keyword evidence="2 10" id="KW-0436">Ligase</keyword>
<evidence type="ECO:0000259" key="13">
    <source>
        <dbReference type="Pfam" id="PF10458"/>
    </source>
</evidence>
<keyword evidence="5 10" id="KW-0648">Protein biosynthesis</keyword>
<dbReference type="Gene3D" id="3.40.50.620">
    <property type="entry name" value="HUPs"/>
    <property type="match status" value="2"/>
</dbReference>
<dbReference type="Gene3D" id="1.10.287.380">
    <property type="entry name" value="Valyl-tRNA synthetase, C-terminal domain"/>
    <property type="match status" value="1"/>
</dbReference>
<dbReference type="InterPro" id="IPR002303">
    <property type="entry name" value="Valyl-tRNA_ligase"/>
</dbReference>
<keyword evidence="1 10" id="KW-0963">Cytoplasm</keyword>
<dbReference type="FunFam" id="1.10.287.380:FF:000001">
    <property type="entry name" value="Valine--tRNA ligase"/>
    <property type="match status" value="1"/>
</dbReference>
<feature type="domain" description="Methionyl/Valyl/Leucyl/Isoleucyl-tRNA synthetase anticodon-binding" evidence="12">
    <location>
        <begin position="659"/>
        <end position="809"/>
    </location>
</feature>
<comment type="domain">
    <text evidence="10">ValRS has two distinct active sites: one for aminoacylation and one for editing. The misactivated threonine is translocated from the active site to the editing site.</text>
</comment>
<dbReference type="Gene3D" id="3.90.740.10">
    <property type="entry name" value="Valyl/Leucyl/Isoleucyl-tRNA synthetase, editing domain"/>
    <property type="match status" value="1"/>
</dbReference>
<dbReference type="InterPro" id="IPR001412">
    <property type="entry name" value="aa-tRNA-synth_I_CS"/>
</dbReference>
<dbReference type="SUPFAM" id="SSF46589">
    <property type="entry name" value="tRNA-binding arm"/>
    <property type="match status" value="1"/>
</dbReference>
<dbReference type="GO" id="GO:0002161">
    <property type="term" value="F:aminoacyl-tRNA deacylase activity"/>
    <property type="evidence" value="ECO:0007669"/>
    <property type="project" value="InterPro"/>
</dbReference>
<dbReference type="GO" id="GO:0004832">
    <property type="term" value="F:valine-tRNA ligase activity"/>
    <property type="evidence" value="ECO:0007669"/>
    <property type="project" value="UniProtKB-UniRule"/>
</dbReference>
<feature type="domain" description="Valyl-tRNA synthetase tRNA-binding arm" evidence="13">
    <location>
        <begin position="869"/>
        <end position="930"/>
    </location>
</feature>
<feature type="short sequence motif" description="'KMSKS' region" evidence="10">
    <location>
        <begin position="541"/>
        <end position="545"/>
    </location>
</feature>
<dbReference type="InterPro" id="IPR014729">
    <property type="entry name" value="Rossmann-like_a/b/a_fold"/>
</dbReference>
<dbReference type="Pfam" id="PF08264">
    <property type="entry name" value="Anticodon_1"/>
    <property type="match status" value="1"/>
</dbReference>
<dbReference type="HAMAP" id="MF_02004">
    <property type="entry name" value="Val_tRNA_synth_type1"/>
    <property type="match status" value="1"/>
</dbReference>
<comment type="similarity">
    <text evidence="9 10">Belongs to the class-I aminoacyl-tRNA synthetase family. ValS type 1 subfamily.</text>
</comment>
<dbReference type="FunFam" id="1.10.730.10:FF:000009">
    <property type="entry name" value="Valine--tRNA ligase, mitochondrial"/>
    <property type="match status" value="1"/>
</dbReference>
<sequence length="933" mass="106510">MEKTYQPENIEQKWYAKWEAAGYFSPRSEANRNNHKDDNYSIVIPPPNVTGSLHMGHAFQDTIMDCLIRYHRMLGKNTLWQPGTDHAGIATQMLVERKLHKETGQTKHDLGREAFIDKIWDWKAESGGNISNQLRRLGASADWTRERFTMDEGLSNTVQEVFVRLFEEGLIYRGKRLVNWDPVLKTAISDLEVENKAEKGHLYHVRYPFVDKDETFGGGFMHIATTRPETILADGCLAVHPDDERYTSVIGKFVHVPMTDRTIPIVTDPYPDPEFGTGCVKITPAHDFNDYEVGQRQSIEIINLFNDDASMNDNAPPRYQGMDRFTARKAIIADLDANDFLEKVEDHDLMRPYGDRSGTVIEPYLTNQWYVKAAPLAEPAIKAVENGEIQFVPKQYENMYFAWMRDIQDWCISRQLWWGHRIPAWYDDQGNVYVGRDETSVRDKHGLSADITLKQDEDVLDTWFSSALWTFSTMGWPEKTADLRLFHPTNTLVTGFDIIFFWVARMIMMTLHFIKDDDGKPQVPFKTVYVTGLIRDENGNKMSKSKGNVLDPLDMIDGIDLDSLAAKRTNNLMQPQLAEKIDNATRKAFPDGIAPHGTDALRFTLAALASTGRDINWDMQRLTGYRNFCNKLWNASRFVLMKTETFELDAVNPTFSVFDQWIDSKFNQANQKIQTAFEQYRFDVVAKTIYEFIWHDYCDWYLELTKPILASDDSAAIAGAQLTLLTTLEKTLRLIHPLMPFISEEIWQSVKPKLHLTDDSLMITAYPAVVDTTDAQAVTKTEWLQQVLIGIRQIRSEMDIAPSKSIPVMIENASATDQQFIQTFAPLIQTLGKLTCFETLTGQPPESAIALVGEMKLHIPLAGLIDKTAELERLQKAMDKLNMSITRLNGQLGNEKYVANAPAELVTQTRQQRDEQQSKLDSLTTQYAKISAL</sequence>
<dbReference type="FunFam" id="3.40.50.620:FF:000146">
    <property type="entry name" value="Valine--tRNA ligase"/>
    <property type="match status" value="1"/>
</dbReference>
<evidence type="ECO:0000313" key="14">
    <source>
        <dbReference type="EMBL" id="MPV85123.1"/>
    </source>
</evidence>